<keyword evidence="1" id="KW-0472">Membrane</keyword>
<proteinExistence type="predicted"/>
<name>A0A238UBE8_9FLAO</name>
<reference evidence="2 3" key="1">
    <citation type="submission" date="2017-07" db="EMBL/GenBank/DDBJ databases">
        <authorList>
            <person name="Sun Z.S."/>
            <person name="Albrecht U."/>
            <person name="Echele G."/>
            <person name="Lee C.C."/>
        </authorList>
    </citation>
    <scope>NUCLEOTIDE SEQUENCE [LARGE SCALE GENOMIC DNA]</scope>
    <source>
        <strain evidence="3">type strain: KCTC 22618</strain>
    </source>
</reference>
<evidence type="ECO:0000313" key="3">
    <source>
        <dbReference type="Proteomes" id="UP000215214"/>
    </source>
</evidence>
<evidence type="ECO:0000256" key="1">
    <source>
        <dbReference type="SAM" id="Phobius"/>
    </source>
</evidence>
<evidence type="ECO:0000313" key="2">
    <source>
        <dbReference type="EMBL" id="SNR16412.1"/>
    </source>
</evidence>
<feature type="transmembrane region" description="Helical" evidence="1">
    <location>
        <begin position="15"/>
        <end position="35"/>
    </location>
</feature>
<dbReference type="EMBL" id="LT899436">
    <property type="protein sequence ID" value="SNR16412.1"/>
    <property type="molecule type" value="Genomic_DNA"/>
</dbReference>
<keyword evidence="1" id="KW-0812">Transmembrane</keyword>
<dbReference type="AlphaFoldDB" id="A0A238UBE8"/>
<dbReference type="RefSeq" id="WP_095072931.1">
    <property type="nucleotide sequence ID" value="NZ_LT899436.1"/>
</dbReference>
<sequence>MAKEKFDFQFLGLKILIYGGTIAFFLFQWFGPGLIKAYKDKKERELILHGGSVSEANTTIQKRNEKLIELNKLENKEAKKYNNLLVFTNDTTKTVTTLLQANRKYRDNYKNPYSIGYNTIQKNEEDIDYINDFFNRKDSLGFNIYVLNAFKNQEVKLMQTNAIDTNYRFKVSYFYYYTEKQKKRLAKRINEKPNNHFSFSFESKEKKLAKLDSIQFSKIILSESELKDQKIKQSGLIKLFAPRISPDNYGVFYFSCYNKPIDSITFHKNITSFTSMFLKDLKGKHNGKVKQFTVKENQLDYE</sequence>
<organism evidence="2 3">
    <name type="scientific">Tenacibaculum jejuense</name>
    <dbReference type="NCBI Taxonomy" id="584609"/>
    <lineage>
        <taxon>Bacteria</taxon>
        <taxon>Pseudomonadati</taxon>
        <taxon>Bacteroidota</taxon>
        <taxon>Flavobacteriia</taxon>
        <taxon>Flavobacteriales</taxon>
        <taxon>Flavobacteriaceae</taxon>
        <taxon>Tenacibaculum</taxon>
    </lineage>
</organism>
<gene>
    <name evidence="2" type="ORF">TJEJU_2733</name>
</gene>
<dbReference type="KEGG" id="tje:TJEJU_2733"/>
<dbReference type="OrthoDB" id="1410164at2"/>
<keyword evidence="3" id="KW-1185">Reference proteome</keyword>
<accession>A0A238UBE8</accession>
<dbReference type="Proteomes" id="UP000215214">
    <property type="component" value="Chromosome TJEJU"/>
</dbReference>
<protein>
    <submittedName>
        <fullName evidence="2">Uncharacterized protein</fullName>
    </submittedName>
</protein>
<keyword evidence="1" id="KW-1133">Transmembrane helix</keyword>